<evidence type="ECO:0000313" key="2">
    <source>
        <dbReference type="EMBL" id="RXQ96708.1"/>
    </source>
</evidence>
<dbReference type="AlphaFoldDB" id="A0A4Q1JP81"/>
<keyword evidence="1" id="KW-0732">Signal</keyword>
<comment type="caution">
    <text evidence="2">The sequence shown here is derived from an EMBL/GenBank/DDBJ whole genome shotgun (WGS) entry which is preliminary data.</text>
</comment>
<dbReference type="Gene3D" id="3.30.1360.150">
    <property type="match status" value="1"/>
</dbReference>
<dbReference type="Gene3D" id="3.40.720.10">
    <property type="entry name" value="Alkaline Phosphatase, subunit A"/>
    <property type="match status" value="1"/>
</dbReference>
<evidence type="ECO:0000256" key="1">
    <source>
        <dbReference type="SAM" id="SignalP"/>
    </source>
</evidence>
<sequence>MTIKNTCLSFLIITFSFLKVSAQFNQPETKSQPTPKQPKLIVGIVIDHLRSDYFDKYSHLFSEGGFNKLIKNGAFSNDTEYNYAYSQSGVDQATIYTGTPPAYHGIISHAWFDRISESSESSTYDKRYRKLGIADTVISKSPHKLMAPTLGDIMKLNNPKSRVIGVSLNNESAIFSAGHAADAAYWLDGIQGKFISSSYYQNTLFNWVNDFNATDLPNKYLEKAWVPKDLEDNGSSTDIIKAKLNLIDQFYYDLKKEKKKLGYYALKNYPAGNLLIKDFAVATIINENLGKDDDCDLITINFSCLGNNHRVFSPYSPEMLDCVTRLDKNIEDLITFLDEQVGMENVLLFVTSDQPASFLQSDLEKQHIPHGYFSSYNAVALLKSYFNITYGAGQWILGYDSQQIFLNHKLIEDSKRSIEDVQIKAAKFLVQFSGVAKAIPAHHFIQSNYSHGIMNKIQRSFNHKRSGDVLITLQPGWVNQIKDERDLVAQYSQSRRVPLFWYGWKIKNQELNQQLDIEDIVPTLSSFLKITPPSGCQGKPIEVLID</sequence>
<dbReference type="PIRSF" id="PIRSF031924">
    <property type="entry name" value="Pi-irrepressible_AP"/>
    <property type="match status" value="1"/>
</dbReference>
<dbReference type="OrthoDB" id="9766127at2"/>
<reference evidence="2 3" key="1">
    <citation type="submission" date="2019-01" db="EMBL/GenBank/DDBJ databases">
        <title>Ancylomarina salipaludis sp. nov., isolated from a salt marsh.</title>
        <authorList>
            <person name="Yoon J.-H."/>
        </authorList>
    </citation>
    <scope>NUCLEOTIDE SEQUENCE [LARGE SCALE GENOMIC DNA]</scope>
    <source>
        <strain evidence="2 3">SHSM-M15</strain>
    </source>
</reference>
<proteinExistence type="predicted"/>
<dbReference type="EMBL" id="SAXA01000002">
    <property type="protein sequence ID" value="RXQ96708.1"/>
    <property type="molecule type" value="Genomic_DNA"/>
</dbReference>
<evidence type="ECO:0000313" key="3">
    <source>
        <dbReference type="Proteomes" id="UP000289703"/>
    </source>
</evidence>
<dbReference type="InterPro" id="IPR026263">
    <property type="entry name" value="Alkaline_phosphatase_prok"/>
</dbReference>
<dbReference type="GO" id="GO:0004035">
    <property type="term" value="F:alkaline phosphatase activity"/>
    <property type="evidence" value="ECO:0007669"/>
    <property type="project" value="InterPro"/>
</dbReference>
<dbReference type="InterPro" id="IPR017850">
    <property type="entry name" value="Alkaline_phosphatase_core_sf"/>
</dbReference>
<feature type="signal peptide" evidence="1">
    <location>
        <begin position="1"/>
        <end position="22"/>
    </location>
</feature>
<dbReference type="InterPro" id="IPR002591">
    <property type="entry name" value="Phosphodiest/P_Trfase"/>
</dbReference>
<keyword evidence="3" id="KW-1185">Reference proteome</keyword>
<organism evidence="2 3">
    <name type="scientific">Ancylomarina salipaludis</name>
    <dbReference type="NCBI Taxonomy" id="2501299"/>
    <lineage>
        <taxon>Bacteria</taxon>
        <taxon>Pseudomonadati</taxon>
        <taxon>Bacteroidota</taxon>
        <taxon>Bacteroidia</taxon>
        <taxon>Marinilabiliales</taxon>
        <taxon>Marinifilaceae</taxon>
        <taxon>Ancylomarina</taxon>
    </lineage>
</organism>
<feature type="chain" id="PRO_5020997418" evidence="1">
    <location>
        <begin position="23"/>
        <end position="546"/>
    </location>
</feature>
<name>A0A4Q1JP81_9BACT</name>
<dbReference type="RefSeq" id="WP_129252975.1">
    <property type="nucleotide sequence ID" value="NZ_SAXA01000002.1"/>
</dbReference>
<dbReference type="Pfam" id="PF01663">
    <property type="entry name" value="Phosphodiest"/>
    <property type="match status" value="1"/>
</dbReference>
<dbReference type="SUPFAM" id="SSF53649">
    <property type="entry name" value="Alkaline phosphatase-like"/>
    <property type="match status" value="1"/>
</dbReference>
<dbReference type="CDD" id="cd16016">
    <property type="entry name" value="AP-SPAP"/>
    <property type="match status" value="1"/>
</dbReference>
<accession>A0A4Q1JP81</accession>
<gene>
    <name evidence="2" type="ORF">EO244_03505</name>
</gene>
<protein>
    <submittedName>
        <fullName evidence="2">Alkaline phosphatase family protein</fullName>
    </submittedName>
</protein>
<dbReference type="Proteomes" id="UP000289703">
    <property type="component" value="Unassembled WGS sequence"/>
</dbReference>